<dbReference type="Proteomes" id="UP000440578">
    <property type="component" value="Unassembled WGS sequence"/>
</dbReference>
<evidence type="ECO:0000313" key="4">
    <source>
        <dbReference type="Proteomes" id="UP000440578"/>
    </source>
</evidence>
<feature type="domain" description="UBE2O-like tandem tSH3-B" evidence="2">
    <location>
        <begin position="134"/>
        <end position="275"/>
    </location>
</feature>
<protein>
    <submittedName>
        <fullName evidence="3">(E3-independent) E2 ubiquitin-conjugating enzyme</fullName>
    </submittedName>
</protein>
<evidence type="ECO:0000256" key="1">
    <source>
        <dbReference type="SAM" id="MobiDB-lite"/>
    </source>
</evidence>
<feature type="region of interest" description="Disordered" evidence="1">
    <location>
        <begin position="312"/>
        <end position="340"/>
    </location>
</feature>
<dbReference type="Pfam" id="PF23046">
    <property type="entry name" value="tSH3-B_UBE2O"/>
    <property type="match status" value="1"/>
</dbReference>
<keyword evidence="4" id="KW-1185">Reference proteome</keyword>
<dbReference type="OrthoDB" id="47801at2759"/>
<evidence type="ECO:0000313" key="3">
    <source>
        <dbReference type="EMBL" id="KAF0294589.1"/>
    </source>
</evidence>
<dbReference type="InterPro" id="IPR057735">
    <property type="entry name" value="UBE2O-like_tSH3-B"/>
</dbReference>
<feature type="compositionally biased region" description="Low complexity" evidence="1">
    <location>
        <begin position="317"/>
        <end position="331"/>
    </location>
</feature>
<accession>A0A6A4VNW2</accession>
<comment type="caution">
    <text evidence="3">The sequence shown here is derived from an EMBL/GenBank/DDBJ whole genome shotgun (WGS) entry which is preliminary data.</text>
</comment>
<gene>
    <name evidence="3" type="primary">UBE2O_0</name>
    <name evidence="3" type="ORF">FJT64_007761</name>
</gene>
<sequence length="340" mass="38379">MAANECMYFYEDEVYRITKRGNLEFGMVLQNADVDTDEEESGSEEMEKLKNGHILVAWHPRGEEDVIHEKKVGLSDRCLMPGDIVRRLVPGQDTQRGYCRTITMKATVQVVGTRQVIYNVSSDELIPLEEFAPDIAVCMDAWVGIINSVTSEVELQFPDGSTCLLTDDEAAELDDPSGRRLTDSEFRVWFYPGQKLLGPMKAFQNAVWTSCYKDTQALKEWRNKRVKVTVTKYHVTSLNVHWQCRAVTAEGSLDQPSYVITGDDLKRVRMLNTFEPCTLQLGDMNTYKLRENDIIMTLDEWKRLEKSAIRTGRRVQPGAAHSKPAAAAAAAGGKGCLEQR</sequence>
<organism evidence="3 4">
    <name type="scientific">Amphibalanus amphitrite</name>
    <name type="common">Striped barnacle</name>
    <name type="synonym">Balanus amphitrite</name>
    <dbReference type="NCBI Taxonomy" id="1232801"/>
    <lineage>
        <taxon>Eukaryota</taxon>
        <taxon>Metazoa</taxon>
        <taxon>Ecdysozoa</taxon>
        <taxon>Arthropoda</taxon>
        <taxon>Crustacea</taxon>
        <taxon>Multicrustacea</taxon>
        <taxon>Cirripedia</taxon>
        <taxon>Thoracica</taxon>
        <taxon>Thoracicalcarea</taxon>
        <taxon>Balanomorpha</taxon>
        <taxon>Balanoidea</taxon>
        <taxon>Balanidae</taxon>
        <taxon>Amphibalaninae</taxon>
        <taxon>Amphibalanus</taxon>
    </lineage>
</organism>
<name>A0A6A4VNW2_AMPAM</name>
<dbReference type="AlphaFoldDB" id="A0A6A4VNW2"/>
<reference evidence="3 4" key="1">
    <citation type="submission" date="2019-07" db="EMBL/GenBank/DDBJ databases">
        <title>Draft genome assembly of a fouling barnacle, Amphibalanus amphitrite (Darwin, 1854): The first reference genome for Thecostraca.</title>
        <authorList>
            <person name="Kim W."/>
        </authorList>
    </citation>
    <scope>NUCLEOTIDE SEQUENCE [LARGE SCALE GENOMIC DNA]</scope>
    <source>
        <strain evidence="3">SNU_AA5</strain>
        <tissue evidence="3">Soma without cirri and trophi</tissue>
    </source>
</reference>
<evidence type="ECO:0000259" key="2">
    <source>
        <dbReference type="Pfam" id="PF23046"/>
    </source>
</evidence>
<proteinExistence type="predicted"/>
<dbReference type="EMBL" id="VIIS01001676">
    <property type="protein sequence ID" value="KAF0294589.1"/>
    <property type="molecule type" value="Genomic_DNA"/>
</dbReference>